<dbReference type="PANTHER" id="PTHR38248:SF2">
    <property type="entry name" value="FUNK1 11"/>
    <property type="match status" value="1"/>
</dbReference>
<reference evidence="3" key="1">
    <citation type="submission" date="2023-03" db="EMBL/GenBank/DDBJ databases">
        <title>Massive genome expansion in bonnet fungi (Mycena s.s.) driven by repeated elements and novel gene families across ecological guilds.</title>
        <authorList>
            <consortium name="Lawrence Berkeley National Laboratory"/>
            <person name="Harder C.B."/>
            <person name="Miyauchi S."/>
            <person name="Viragh M."/>
            <person name="Kuo A."/>
            <person name="Thoen E."/>
            <person name="Andreopoulos B."/>
            <person name="Lu D."/>
            <person name="Skrede I."/>
            <person name="Drula E."/>
            <person name="Henrissat B."/>
            <person name="Morin E."/>
            <person name="Kohler A."/>
            <person name="Barry K."/>
            <person name="LaButti K."/>
            <person name="Morin E."/>
            <person name="Salamov A."/>
            <person name="Lipzen A."/>
            <person name="Mereny Z."/>
            <person name="Hegedus B."/>
            <person name="Baldrian P."/>
            <person name="Stursova M."/>
            <person name="Weitz H."/>
            <person name="Taylor A."/>
            <person name="Grigoriev I.V."/>
            <person name="Nagy L.G."/>
            <person name="Martin F."/>
            <person name="Kauserud H."/>
        </authorList>
    </citation>
    <scope>NUCLEOTIDE SEQUENCE</scope>
    <source>
        <strain evidence="3">9144</strain>
    </source>
</reference>
<protein>
    <recommendedName>
        <fullName evidence="2">Fungal-type protein kinase domain-containing protein</fullName>
    </recommendedName>
</protein>
<dbReference type="SUPFAM" id="SSF56112">
    <property type="entry name" value="Protein kinase-like (PK-like)"/>
    <property type="match status" value="1"/>
</dbReference>
<proteinExistence type="predicted"/>
<dbReference type="InterPro" id="IPR040976">
    <property type="entry name" value="Pkinase_fungal"/>
</dbReference>
<gene>
    <name evidence="3" type="ORF">GGX14DRAFT_346042</name>
</gene>
<keyword evidence="4" id="KW-1185">Reference proteome</keyword>
<dbReference type="PANTHER" id="PTHR38248">
    <property type="entry name" value="FUNK1 6"/>
    <property type="match status" value="1"/>
</dbReference>
<dbReference type="InterPro" id="IPR011009">
    <property type="entry name" value="Kinase-like_dom_sf"/>
</dbReference>
<sequence length="742" mass="83790">MRLRSDDKIDRLVYYDCDSDRTWFLTAVDAAAVDLEGKWHANSFPVTGLESVYYEPLALLLNLCLEACVSASRGKDFDYARSGPYSNLQFLVYDKPTGDGIDGSAALKPDLVGFQDGKDIPRNGLKIMEGYSLYWSHTQDPPIAIPVEVKKSWRELVEQAASYARCLFSARPLRRYALVLAYNHKAKQFRFLIFHRGGSTASRPLDLHTADGRKELVRVFLALLTCQNISDAGFPDWCNDNQFKLPVDEKGTRHVLADIDDVLHHVTCCRGRAARVSLVTYPSASDRSAHDTSPHRRKRTLIPNTEVRRSARISGIKEAANGSRFASSRQVPGSSSLGKTKRPTNRSSSRSEQIETISLGDGVESRDGRSAAIVKTSWQQDREVFLEHEILTTCNGLFGTPKHHYSFQPANANGIRTTNHIFLPTPEQAKDEDQLKSIYWDVLKPGSDPSQPDWKSLWIHICSLIGMSLVQAKSPLFLFEAILHAMLGWLSMFQSGFLHRDISIGNLLGLQDLVQMEEFKLDDELVTLMERLNVQEHPQLNFAEQITRIRKLLGELRIGDKCSGFVIDGDHAVRWQESFNSHHDGTRSGTVEFMSVELLRSIGRGPYLHSPVDDMYSFYYVAQWAAAFNKAGDDYDEIEEIRDGLRRDVANRELVSTRIWKLGASDAEQVGPFLARCGPLLDGWSGRLRVLSRDFTSARRLIETKELSLKFALFRTFAYRGVADFLEVFQAFRADFSYLPAD</sequence>
<dbReference type="AlphaFoldDB" id="A0AAD6YUH4"/>
<dbReference type="Pfam" id="PF17667">
    <property type="entry name" value="Pkinase_fungal"/>
    <property type="match status" value="1"/>
</dbReference>
<feature type="compositionally biased region" description="Polar residues" evidence="1">
    <location>
        <begin position="324"/>
        <end position="338"/>
    </location>
</feature>
<dbReference type="EMBL" id="JARJCW010000002">
    <property type="protein sequence ID" value="KAJ7229055.1"/>
    <property type="molecule type" value="Genomic_DNA"/>
</dbReference>
<evidence type="ECO:0000256" key="1">
    <source>
        <dbReference type="SAM" id="MobiDB-lite"/>
    </source>
</evidence>
<evidence type="ECO:0000313" key="3">
    <source>
        <dbReference type="EMBL" id="KAJ7229055.1"/>
    </source>
</evidence>
<name>A0AAD6YUH4_9AGAR</name>
<evidence type="ECO:0000259" key="2">
    <source>
        <dbReference type="Pfam" id="PF17667"/>
    </source>
</evidence>
<accession>A0AAD6YUH4</accession>
<organism evidence="3 4">
    <name type="scientific">Mycena pura</name>
    <dbReference type="NCBI Taxonomy" id="153505"/>
    <lineage>
        <taxon>Eukaryota</taxon>
        <taxon>Fungi</taxon>
        <taxon>Dikarya</taxon>
        <taxon>Basidiomycota</taxon>
        <taxon>Agaricomycotina</taxon>
        <taxon>Agaricomycetes</taxon>
        <taxon>Agaricomycetidae</taxon>
        <taxon>Agaricales</taxon>
        <taxon>Marasmiineae</taxon>
        <taxon>Mycenaceae</taxon>
        <taxon>Mycena</taxon>
    </lineage>
</organism>
<feature type="region of interest" description="Disordered" evidence="1">
    <location>
        <begin position="282"/>
        <end position="301"/>
    </location>
</feature>
<feature type="compositionally biased region" description="Polar residues" evidence="1">
    <location>
        <begin position="345"/>
        <end position="355"/>
    </location>
</feature>
<dbReference type="Proteomes" id="UP001219525">
    <property type="component" value="Unassembled WGS sequence"/>
</dbReference>
<evidence type="ECO:0000313" key="4">
    <source>
        <dbReference type="Proteomes" id="UP001219525"/>
    </source>
</evidence>
<feature type="region of interest" description="Disordered" evidence="1">
    <location>
        <begin position="320"/>
        <end position="355"/>
    </location>
</feature>
<feature type="domain" description="Fungal-type protein kinase" evidence="2">
    <location>
        <begin position="148"/>
        <end position="624"/>
    </location>
</feature>
<comment type="caution">
    <text evidence="3">The sequence shown here is derived from an EMBL/GenBank/DDBJ whole genome shotgun (WGS) entry which is preliminary data.</text>
</comment>